<sequence length="300" mass="32648">MLKMAFSSFLLKNVNRTIGLSRQQVLLYSTSIDVADELHLDFLDNQHKGVAVISINRPESKNSLGKNLLKLFDNAINVVSNNSSLRAIILRSIVPGVFCAGADLKERQAMSEAEVPKFVSKARMLFQRFSEIPVPTIVSIEGAALGGGLELALACDLRVASSTAKLGLPETKLAIIPGAGGTVRLPRIIGTPLAKELIFTGRVLKALDAEKIGLINYAVEQNHYGNAAYLKALELAEEILTSGPVALRCAKMSLNRSTEVDIYSGLAFEEFCYAQVVPTKDRVEGLTAFKEKRKPIYRGE</sequence>
<reference evidence="3" key="1">
    <citation type="journal article" date="2013" name="Genome Biol. Evol.">
        <title>Punctuated emergences of genetic and phenotypic innovations in eumetazoan, bilaterian, euteleostome, and hominidae ancestors.</title>
        <authorList>
            <person name="Wenger Y."/>
            <person name="Galliot B."/>
        </authorList>
    </citation>
    <scope>NUCLEOTIDE SEQUENCE</scope>
    <source>
        <tissue evidence="3">Whole animals</tissue>
    </source>
</reference>
<proteinExistence type="evidence at transcript level"/>
<dbReference type="EMBL" id="HAAD01003905">
    <property type="protein sequence ID" value="CDG70137.1"/>
    <property type="molecule type" value="mRNA"/>
</dbReference>
<evidence type="ECO:0000313" key="3">
    <source>
        <dbReference type="EMBL" id="CDG70137.1"/>
    </source>
</evidence>
<dbReference type="CDD" id="cd06558">
    <property type="entry name" value="crotonase-like"/>
    <property type="match status" value="1"/>
</dbReference>
<name>T2MDW3_HYDVU</name>
<dbReference type="InterPro" id="IPR029045">
    <property type="entry name" value="ClpP/crotonase-like_dom_sf"/>
</dbReference>
<organism evidence="3">
    <name type="scientific">Hydra vulgaris</name>
    <name type="common">Hydra</name>
    <name type="synonym">Hydra attenuata</name>
    <dbReference type="NCBI Taxonomy" id="6087"/>
    <lineage>
        <taxon>Eukaryota</taxon>
        <taxon>Metazoa</taxon>
        <taxon>Cnidaria</taxon>
        <taxon>Hydrozoa</taxon>
        <taxon>Hydroidolina</taxon>
        <taxon>Anthoathecata</taxon>
        <taxon>Aplanulata</taxon>
        <taxon>Hydridae</taxon>
        <taxon>Hydra</taxon>
    </lineage>
</organism>
<dbReference type="Pfam" id="PF00378">
    <property type="entry name" value="ECH_1"/>
    <property type="match status" value="1"/>
</dbReference>
<protein>
    <submittedName>
        <fullName evidence="3">Methylglutaconyl-CoA hydratase,mitochondrial</fullName>
    </submittedName>
</protein>
<dbReference type="AlphaFoldDB" id="T2MDW3"/>
<dbReference type="GO" id="GO:0005739">
    <property type="term" value="C:mitochondrion"/>
    <property type="evidence" value="ECO:0007669"/>
    <property type="project" value="TreeGrafter"/>
</dbReference>
<gene>
    <name evidence="3" type="primary">AUH</name>
</gene>
<keyword evidence="2" id="KW-0456">Lyase</keyword>
<dbReference type="GO" id="GO:0006635">
    <property type="term" value="P:fatty acid beta-oxidation"/>
    <property type="evidence" value="ECO:0007669"/>
    <property type="project" value="TreeGrafter"/>
</dbReference>
<dbReference type="OMA" id="YEQAHAW"/>
<evidence type="ECO:0000256" key="1">
    <source>
        <dbReference type="ARBA" id="ARBA00005254"/>
    </source>
</evidence>
<evidence type="ECO:0000256" key="2">
    <source>
        <dbReference type="ARBA" id="ARBA00023239"/>
    </source>
</evidence>
<dbReference type="Gene3D" id="1.10.12.10">
    <property type="entry name" value="Lyase 2-enoyl-coa Hydratase, Chain A, domain 2"/>
    <property type="match status" value="1"/>
</dbReference>
<dbReference type="PANTHER" id="PTHR11941">
    <property type="entry name" value="ENOYL-COA HYDRATASE-RELATED"/>
    <property type="match status" value="1"/>
</dbReference>
<comment type="similarity">
    <text evidence="1">Belongs to the enoyl-CoA hydratase/isomerase family.</text>
</comment>
<dbReference type="OrthoDB" id="410701at2759"/>
<dbReference type="FunFam" id="1.10.12.10:FF:000001">
    <property type="entry name" value="Probable enoyl-CoA hydratase, mitochondrial"/>
    <property type="match status" value="1"/>
</dbReference>
<dbReference type="InterPro" id="IPR014748">
    <property type="entry name" value="Enoyl-CoA_hydra_C"/>
</dbReference>
<dbReference type="InterPro" id="IPR001753">
    <property type="entry name" value="Enoyl-CoA_hydra/iso"/>
</dbReference>
<dbReference type="FunFam" id="3.90.226.10:FF:000009">
    <property type="entry name" value="Carnitinyl-CoA dehydratase"/>
    <property type="match status" value="1"/>
</dbReference>
<dbReference type="SUPFAM" id="SSF52096">
    <property type="entry name" value="ClpP/crotonase"/>
    <property type="match status" value="1"/>
</dbReference>
<dbReference type="GO" id="GO:0004300">
    <property type="term" value="F:enoyl-CoA hydratase activity"/>
    <property type="evidence" value="ECO:0007669"/>
    <property type="project" value="UniProtKB-ARBA"/>
</dbReference>
<dbReference type="PANTHER" id="PTHR11941:SF171">
    <property type="entry name" value="SD19268P"/>
    <property type="match status" value="1"/>
</dbReference>
<accession>T2MDW3</accession>
<dbReference type="Gene3D" id="3.90.226.10">
    <property type="entry name" value="2-enoyl-CoA Hydratase, Chain A, domain 1"/>
    <property type="match status" value="1"/>
</dbReference>